<dbReference type="GO" id="GO:0005694">
    <property type="term" value="C:chromosome"/>
    <property type="evidence" value="ECO:0007669"/>
    <property type="project" value="InterPro"/>
</dbReference>
<feature type="domain" description="SMC hinge" evidence="9">
    <location>
        <begin position="508"/>
        <end position="598"/>
    </location>
</feature>
<feature type="coiled-coil region" evidence="7">
    <location>
        <begin position="952"/>
        <end position="993"/>
    </location>
</feature>
<dbReference type="GO" id="GO:0030261">
    <property type="term" value="P:chromosome condensation"/>
    <property type="evidence" value="ECO:0007669"/>
    <property type="project" value="InterPro"/>
</dbReference>
<dbReference type="Pfam" id="PF02463">
    <property type="entry name" value="SMC_N"/>
    <property type="match status" value="1"/>
</dbReference>
<feature type="compositionally biased region" description="Low complexity" evidence="8">
    <location>
        <begin position="730"/>
        <end position="740"/>
    </location>
</feature>
<dbReference type="RefSeq" id="WP_092619947.1">
    <property type="nucleotide sequence ID" value="NZ_FNCV01000007.1"/>
</dbReference>
<protein>
    <recommendedName>
        <fullName evidence="7">Chromosome partition protein Smc</fullName>
    </recommendedName>
</protein>
<dbReference type="HAMAP" id="MF_01894">
    <property type="entry name" value="Smc_prok"/>
    <property type="match status" value="1"/>
</dbReference>
<evidence type="ECO:0000256" key="8">
    <source>
        <dbReference type="SAM" id="MobiDB-lite"/>
    </source>
</evidence>
<dbReference type="Proteomes" id="UP000217076">
    <property type="component" value="Unassembled WGS sequence"/>
</dbReference>
<gene>
    <name evidence="7" type="primary">smc</name>
    <name evidence="10" type="ORF">SAMN05421742_10770</name>
</gene>
<dbReference type="AlphaFoldDB" id="A0A1G8CQ92"/>
<dbReference type="SUPFAM" id="SSF52540">
    <property type="entry name" value="P-loop containing nucleoside triphosphate hydrolases"/>
    <property type="match status" value="1"/>
</dbReference>
<evidence type="ECO:0000256" key="7">
    <source>
        <dbReference type="HAMAP-Rule" id="MF_01894"/>
    </source>
</evidence>
<dbReference type="FunFam" id="3.40.50.300:FF:000901">
    <property type="entry name" value="Chromosome partition protein Smc"/>
    <property type="match status" value="1"/>
</dbReference>
<dbReference type="EMBL" id="FNCV01000007">
    <property type="protein sequence ID" value="SDH47628.1"/>
    <property type="molecule type" value="Genomic_DNA"/>
</dbReference>
<evidence type="ECO:0000256" key="5">
    <source>
        <dbReference type="ARBA" id="ARBA00023054"/>
    </source>
</evidence>
<comment type="domain">
    <text evidence="7">Contains large globular domains required for ATP hydrolysis at each terminus and a third globular domain forming a flexible hinge near the middle of the molecule. These domains are separated by coiled-coil structures.</text>
</comment>
<feature type="coiled-coil region" evidence="7">
    <location>
        <begin position="326"/>
        <end position="440"/>
    </location>
</feature>
<keyword evidence="3 7" id="KW-0547">Nucleotide-binding</keyword>
<dbReference type="CDD" id="cd03278">
    <property type="entry name" value="ABC_SMC_barmotin"/>
    <property type="match status" value="1"/>
</dbReference>
<dbReference type="GO" id="GO:0016887">
    <property type="term" value="F:ATP hydrolysis activity"/>
    <property type="evidence" value="ECO:0007669"/>
    <property type="project" value="InterPro"/>
</dbReference>
<dbReference type="Gene3D" id="3.40.50.300">
    <property type="entry name" value="P-loop containing nucleotide triphosphate hydrolases"/>
    <property type="match status" value="2"/>
</dbReference>
<feature type="coiled-coil region" evidence="7">
    <location>
        <begin position="863"/>
        <end position="890"/>
    </location>
</feature>
<organism evidence="10 11">
    <name type="scientific">Roseospirillum parvum</name>
    <dbReference type="NCBI Taxonomy" id="83401"/>
    <lineage>
        <taxon>Bacteria</taxon>
        <taxon>Pseudomonadati</taxon>
        <taxon>Pseudomonadota</taxon>
        <taxon>Alphaproteobacteria</taxon>
        <taxon>Rhodospirillales</taxon>
        <taxon>Rhodospirillaceae</taxon>
        <taxon>Roseospirillum</taxon>
    </lineage>
</organism>
<keyword evidence="2 7" id="KW-0963">Cytoplasm</keyword>
<dbReference type="OrthoDB" id="9808768at2"/>
<feature type="region of interest" description="Disordered" evidence="8">
    <location>
        <begin position="702"/>
        <end position="745"/>
    </location>
</feature>
<dbReference type="InterPro" id="IPR027417">
    <property type="entry name" value="P-loop_NTPase"/>
</dbReference>
<reference evidence="11" key="1">
    <citation type="submission" date="2016-10" db="EMBL/GenBank/DDBJ databases">
        <authorList>
            <person name="Varghese N."/>
            <person name="Submissions S."/>
        </authorList>
    </citation>
    <scope>NUCLEOTIDE SEQUENCE [LARGE SCALE GENOMIC DNA]</scope>
    <source>
        <strain evidence="11">930I</strain>
    </source>
</reference>
<dbReference type="GO" id="GO:0007062">
    <property type="term" value="P:sister chromatid cohesion"/>
    <property type="evidence" value="ECO:0007669"/>
    <property type="project" value="InterPro"/>
</dbReference>
<sequence>MVHFTRLRLSGFKSFVEPTELLIEPGMTGIVGPNGCGKSNLVEALRWVMGESSARQMRGSEMDDVIFGGTDQRPARNLAEVSVWLDNRERGLKGSLADADELQVTRRIERGSGSAYRLNGRDIRAKDAQLLFADAATGARSTAIVSQGRIGAIINAKPAQRRALLEEAAGISGLHSRRHEAELRLKGAETNLSRLDDVLSTLNGQLGNLKRQARQAARYRELSDSIRLTETRLLYLRWRQAMQELDAARRALAEAATRAGHLEAEAGRAATAQAEAAEAVEPLRKAEAEAGARRQRLALERDRLAEDARRVAAARRDNEGRRDQIAADLERERARAADAAQALERLAGEKADLEQAEAAEAGTAGQAASDLKTASQTLNQVEARLAEAERQVAQHAAQVQAAERRVQAAGERRTRLEQRRAQAEAERERAALALAELNEAGGAGVAQAEAAEATARAAREAASQRAETAAATAREAADTARARETEAARLRAEAGALEALLAEPLSDASAGPGVIDRMEARAGFEAALGAALGDDLEAPEAAPDGPAGWVALPPLDDAPPLPPGVTPLGEVITAPPVLARRLAQVGIAADAAQAARLQGALAVGQRLVTAEGGLWRWDGLRRAPGAPSAAAARLAQKNRLAGLKADLAEAETAHAAAAEAARRAADDSQAATQADRAARQTLSTAEQALAEARRVEQKHLAAATQARGRLDSATEAASRAADEVAEAEAETSAAEQARAALGADSPASAELPALRQQVAEARGALVEARSRHDGLARAAETRRRRLSALAEEIAAWESRRAQAASQEAELAARAATVAEALANLEGRPEAIERDRTALVDRLEEAEAARRAAGDALAQGNAALSRADQALRQAESTLAAARENRIRAEGQVSTADAAVREVARDIAERLDATPDQAAARAALEDPDNPPPVDALAHQLARLSADRDALGPVNLRAEQEAGELAEQITTLNTERDDLIAAIARLRQGIGELNREGRQRLLASFEAVDRHFQNLFSRLFGGGKAHLSLVENDDPLLAGLEIMASPPGKRLQVLSLLSGGEQALTAVALLFAVFLTNPAPVCVLDEVDAPLDDANVDRFCTLVGELAAGATRFLVITHHRMTMARMDRLFGVTMAERGVSKLVGVDLRTAERLRER</sequence>
<keyword evidence="6 7" id="KW-0238">DNA-binding</keyword>
<comment type="subunit">
    <text evidence="7">Homodimer.</text>
</comment>
<evidence type="ECO:0000256" key="1">
    <source>
        <dbReference type="ARBA" id="ARBA00004496"/>
    </source>
</evidence>
<dbReference type="PIRSF" id="PIRSF005719">
    <property type="entry name" value="SMC"/>
    <property type="match status" value="1"/>
</dbReference>
<keyword evidence="4 7" id="KW-0067">ATP-binding</keyword>
<keyword evidence="5 7" id="KW-0175">Coiled coil</keyword>
<evidence type="ECO:0000256" key="6">
    <source>
        <dbReference type="ARBA" id="ARBA00023125"/>
    </source>
</evidence>
<evidence type="ECO:0000259" key="9">
    <source>
        <dbReference type="SMART" id="SM00968"/>
    </source>
</evidence>
<keyword evidence="11" id="KW-1185">Reference proteome</keyword>
<dbReference type="GO" id="GO:0003677">
    <property type="term" value="F:DNA binding"/>
    <property type="evidence" value="ECO:0007669"/>
    <property type="project" value="UniProtKB-UniRule"/>
</dbReference>
<evidence type="ECO:0000256" key="3">
    <source>
        <dbReference type="ARBA" id="ARBA00022741"/>
    </source>
</evidence>
<feature type="region of interest" description="Disordered" evidence="8">
    <location>
        <begin position="467"/>
        <end position="487"/>
    </location>
</feature>
<name>A0A1G8CQ92_9PROT</name>
<dbReference type="GO" id="GO:0006260">
    <property type="term" value="P:DNA replication"/>
    <property type="evidence" value="ECO:0007669"/>
    <property type="project" value="UniProtKB-UniRule"/>
</dbReference>
<evidence type="ECO:0000313" key="11">
    <source>
        <dbReference type="Proteomes" id="UP000217076"/>
    </source>
</evidence>
<dbReference type="InterPro" id="IPR003395">
    <property type="entry name" value="RecF/RecN/SMC_N"/>
</dbReference>
<dbReference type="STRING" id="83401.SAMN05421742_10770"/>
<dbReference type="GO" id="GO:0005737">
    <property type="term" value="C:cytoplasm"/>
    <property type="evidence" value="ECO:0007669"/>
    <property type="project" value="UniProtKB-SubCell"/>
</dbReference>
<dbReference type="SMART" id="SM00968">
    <property type="entry name" value="SMC_hinge"/>
    <property type="match status" value="1"/>
</dbReference>
<dbReference type="InterPro" id="IPR011890">
    <property type="entry name" value="SMC_prok"/>
</dbReference>
<dbReference type="GO" id="GO:0007059">
    <property type="term" value="P:chromosome segregation"/>
    <property type="evidence" value="ECO:0007669"/>
    <property type="project" value="UniProtKB-UniRule"/>
</dbReference>
<comment type="similarity">
    <text evidence="7">Belongs to the SMC family.</text>
</comment>
<evidence type="ECO:0000313" key="10">
    <source>
        <dbReference type="EMBL" id="SDH47628.1"/>
    </source>
</evidence>
<dbReference type="InterPro" id="IPR024704">
    <property type="entry name" value="SMC"/>
</dbReference>
<evidence type="ECO:0000256" key="4">
    <source>
        <dbReference type="ARBA" id="ARBA00022840"/>
    </source>
</evidence>
<comment type="subcellular location">
    <subcellularLocation>
        <location evidence="1 7">Cytoplasm</location>
    </subcellularLocation>
</comment>
<evidence type="ECO:0000256" key="2">
    <source>
        <dbReference type="ARBA" id="ARBA00022490"/>
    </source>
</evidence>
<feature type="coiled-coil region" evidence="7">
    <location>
        <begin position="178"/>
        <end position="212"/>
    </location>
</feature>
<proteinExistence type="inferred from homology"/>
<accession>A0A1G8CQ92</accession>
<feature type="binding site" evidence="7">
    <location>
        <begin position="33"/>
        <end position="40"/>
    </location>
    <ligand>
        <name>ATP</name>
        <dbReference type="ChEBI" id="CHEBI:30616"/>
    </ligand>
</feature>
<dbReference type="InterPro" id="IPR010935">
    <property type="entry name" value="SMC_hinge"/>
</dbReference>
<dbReference type="PANTHER" id="PTHR43977">
    <property type="entry name" value="STRUCTURAL MAINTENANCE OF CHROMOSOMES PROTEIN 3"/>
    <property type="match status" value="1"/>
</dbReference>
<feature type="compositionally biased region" description="Basic and acidic residues" evidence="8">
    <location>
        <begin position="475"/>
        <end position="487"/>
    </location>
</feature>
<dbReference type="GO" id="GO:0005524">
    <property type="term" value="F:ATP binding"/>
    <property type="evidence" value="ECO:0007669"/>
    <property type="project" value="UniProtKB-UniRule"/>
</dbReference>
<comment type="function">
    <text evidence="7">Required for chromosome condensation and partitioning.</text>
</comment>